<evidence type="ECO:0000256" key="7">
    <source>
        <dbReference type="ARBA" id="ARBA00023239"/>
    </source>
</evidence>
<dbReference type="SUPFAM" id="SSF46946">
    <property type="entry name" value="S13-like H2TH domain"/>
    <property type="match status" value="1"/>
</dbReference>
<keyword evidence="5" id="KW-0238">DNA-binding</keyword>
<dbReference type="InterPro" id="IPR035937">
    <property type="entry name" value="FPG_N"/>
</dbReference>
<keyword evidence="9" id="KW-0326">Glycosidase</keyword>
<dbReference type="PANTHER" id="PTHR22993:SF9">
    <property type="entry name" value="FORMAMIDOPYRIMIDINE-DNA GLYCOSYLASE"/>
    <property type="match status" value="1"/>
</dbReference>
<gene>
    <name evidence="11" type="ORF">IZT61_05840</name>
</gene>
<dbReference type="Proteomes" id="UP000594759">
    <property type="component" value="Chromosome"/>
</dbReference>
<dbReference type="InterPro" id="IPR015886">
    <property type="entry name" value="H2TH_FPG"/>
</dbReference>
<dbReference type="PROSITE" id="PS51068">
    <property type="entry name" value="FPG_CAT"/>
    <property type="match status" value="1"/>
</dbReference>
<evidence type="ECO:0000313" key="12">
    <source>
        <dbReference type="Proteomes" id="UP000594759"/>
    </source>
</evidence>
<comment type="catalytic activity">
    <reaction evidence="1">
        <text>Hydrolysis of DNA containing ring-opened 7-methylguanine residues, releasing 2,6-diamino-4-hydroxy-5-(N-methyl)formamidopyrimidine.</text>
        <dbReference type="EC" id="3.2.2.23"/>
    </reaction>
</comment>
<dbReference type="SMART" id="SM01232">
    <property type="entry name" value="H2TH"/>
    <property type="match status" value="1"/>
</dbReference>
<keyword evidence="4" id="KW-0378">Hydrolase</keyword>
<evidence type="ECO:0000256" key="3">
    <source>
        <dbReference type="ARBA" id="ARBA00022763"/>
    </source>
</evidence>
<dbReference type="Gene3D" id="3.20.190.10">
    <property type="entry name" value="MutM-like, N-terminal"/>
    <property type="match status" value="1"/>
</dbReference>
<accession>A0A7S9L1J3</accession>
<dbReference type="InterPro" id="IPR012319">
    <property type="entry name" value="FPG_cat"/>
</dbReference>
<dbReference type="PANTHER" id="PTHR22993">
    <property type="entry name" value="FORMAMIDOPYRIMIDINE-DNA GLYCOSYLASE"/>
    <property type="match status" value="1"/>
</dbReference>
<organism evidence="11 12">
    <name type="scientific">Pedobacter endophyticus</name>
    <dbReference type="NCBI Taxonomy" id="2789740"/>
    <lineage>
        <taxon>Bacteria</taxon>
        <taxon>Pseudomonadati</taxon>
        <taxon>Bacteroidota</taxon>
        <taxon>Sphingobacteriia</taxon>
        <taxon>Sphingobacteriales</taxon>
        <taxon>Sphingobacteriaceae</taxon>
        <taxon>Pedobacter</taxon>
    </lineage>
</organism>
<dbReference type="RefSeq" id="WP_196100240.1">
    <property type="nucleotide sequence ID" value="NZ_CP064939.1"/>
</dbReference>
<dbReference type="GO" id="GO:0008534">
    <property type="term" value="F:oxidized purine nucleobase lesion DNA N-glycosylase activity"/>
    <property type="evidence" value="ECO:0007669"/>
    <property type="project" value="UniProtKB-EC"/>
</dbReference>
<evidence type="ECO:0000256" key="9">
    <source>
        <dbReference type="ARBA" id="ARBA00023295"/>
    </source>
</evidence>
<sequence>MPEGPSIVILRDQIKALNLGKPEVLEVAGYVKTIDKEQLIGEKIKDFKSWGKHFLICFNDFTIRIHFMLFGTYLINAYKQTPLALGLTFKKDELNFYTCKVELLEGNVDELYDWRVDVMADEWDEKLAVKTLREHPDSYICDLLLDQHIFAGVGNIIKNEVLYRARIHPLSKPEKIPLKKLRELVRQCQQYSFEFLKWKKENTLSKHWEVYKQKECPNGHKVEKKKTGKSNRQTYYCTECQIKCA</sequence>
<dbReference type="InterPro" id="IPR010979">
    <property type="entry name" value="Ribosomal_uS13-like_H2TH"/>
</dbReference>
<dbReference type="SMART" id="SM00898">
    <property type="entry name" value="Fapy_DNA_glyco"/>
    <property type="match status" value="1"/>
</dbReference>
<evidence type="ECO:0000256" key="5">
    <source>
        <dbReference type="ARBA" id="ARBA00023125"/>
    </source>
</evidence>
<reference evidence="11 12" key="1">
    <citation type="submission" date="2020-11" db="EMBL/GenBank/DDBJ databases">
        <title>Pedobacter endophytica, an endophytic bacteria isolated form Carex pumila.</title>
        <authorList>
            <person name="Peng Y."/>
            <person name="Jiang L."/>
            <person name="Lee J."/>
        </authorList>
    </citation>
    <scope>NUCLEOTIDE SEQUENCE [LARGE SCALE GENOMIC DNA]</scope>
    <source>
        <strain evidence="11 12">JBR3-12</strain>
    </source>
</reference>
<evidence type="ECO:0000313" key="11">
    <source>
        <dbReference type="EMBL" id="QPH40786.1"/>
    </source>
</evidence>
<keyword evidence="12" id="KW-1185">Reference proteome</keyword>
<evidence type="ECO:0000256" key="8">
    <source>
        <dbReference type="ARBA" id="ARBA00023268"/>
    </source>
</evidence>
<dbReference type="GO" id="GO:0006284">
    <property type="term" value="P:base-excision repair"/>
    <property type="evidence" value="ECO:0007669"/>
    <property type="project" value="InterPro"/>
</dbReference>
<keyword evidence="3" id="KW-0227">DNA damage</keyword>
<dbReference type="EMBL" id="CP064939">
    <property type="protein sequence ID" value="QPH40786.1"/>
    <property type="molecule type" value="Genomic_DNA"/>
</dbReference>
<dbReference type="GO" id="GO:0008270">
    <property type="term" value="F:zinc ion binding"/>
    <property type="evidence" value="ECO:0007669"/>
    <property type="project" value="InterPro"/>
</dbReference>
<keyword evidence="7" id="KW-0456">Lyase</keyword>
<dbReference type="GO" id="GO:0016829">
    <property type="term" value="F:lyase activity"/>
    <property type="evidence" value="ECO:0007669"/>
    <property type="project" value="UniProtKB-KW"/>
</dbReference>
<proteinExistence type="inferred from homology"/>
<protein>
    <submittedName>
        <fullName evidence="11">Endonuclease</fullName>
    </submittedName>
</protein>
<evidence type="ECO:0000256" key="2">
    <source>
        <dbReference type="ARBA" id="ARBA00009409"/>
    </source>
</evidence>
<evidence type="ECO:0000259" key="10">
    <source>
        <dbReference type="PROSITE" id="PS51068"/>
    </source>
</evidence>
<keyword evidence="6" id="KW-0234">DNA repair</keyword>
<dbReference type="GO" id="GO:0003906">
    <property type="term" value="F:DNA-(apurinic or apyrimidinic site) endonuclease activity"/>
    <property type="evidence" value="ECO:0007669"/>
    <property type="project" value="InterPro"/>
</dbReference>
<dbReference type="Gene3D" id="1.10.8.50">
    <property type="match status" value="1"/>
</dbReference>
<feature type="domain" description="Formamidopyrimidine-DNA glycosylase catalytic" evidence="10">
    <location>
        <begin position="2"/>
        <end position="97"/>
    </location>
</feature>
<dbReference type="GO" id="GO:0003684">
    <property type="term" value="F:damaged DNA binding"/>
    <property type="evidence" value="ECO:0007669"/>
    <property type="project" value="InterPro"/>
</dbReference>
<name>A0A7S9L1J3_9SPHI</name>
<dbReference type="KEGG" id="pex:IZT61_05840"/>
<keyword evidence="8" id="KW-0511">Multifunctional enzyme</keyword>
<evidence type="ECO:0000256" key="6">
    <source>
        <dbReference type="ARBA" id="ARBA00023204"/>
    </source>
</evidence>
<comment type="similarity">
    <text evidence="2">Belongs to the FPG family.</text>
</comment>
<keyword evidence="11" id="KW-0255">Endonuclease</keyword>
<dbReference type="Pfam" id="PF01149">
    <property type="entry name" value="Fapy_DNA_glyco"/>
    <property type="match status" value="1"/>
</dbReference>
<dbReference type="Pfam" id="PF06831">
    <property type="entry name" value="H2TH"/>
    <property type="match status" value="1"/>
</dbReference>
<dbReference type="AlphaFoldDB" id="A0A7S9L1J3"/>
<keyword evidence="11" id="KW-0540">Nuclease</keyword>
<evidence type="ECO:0000256" key="4">
    <source>
        <dbReference type="ARBA" id="ARBA00022801"/>
    </source>
</evidence>
<dbReference type="SUPFAM" id="SSF81624">
    <property type="entry name" value="N-terminal domain of MutM-like DNA repair proteins"/>
    <property type="match status" value="1"/>
</dbReference>
<evidence type="ECO:0000256" key="1">
    <source>
        <dbReference type="ARBA" id="ARBA00001668"/>
    </source>
</evidence>